<evidence type="ECO:0000313" key="1">
    <source>
        <dbReference type="EMBL" id="CDO72436.1"/>
    </source>
</evidence>
<name>A0A060SE05_PYCCI</name>
<organism evidence="1 2">
    <name type="scientific">Pycnoporus cinnabarinus</name>
    <name type="common">Cinnabar-red polypore</name>
    <name type="synonym">Trametes cinnabarina</name>
    <dbReference type="NCBI Taxonomy" id="5643"/>
    <lineage>
        <taxon>Eukaryota</taxon>
        <taxon>Fungi</taxon>
        <taxon>Dikarya</taxon>
        <taxon>Basidiomycota</taxon>
        <taxon>Agaricomycotina</taxon>
        <taxon>Agaricomycetes</taxon>
        <taxon>Polyporales</taxon>
        <taxon>Polyporaceae</taxon>
        <taxon>Trametes</taxon>
    </lineage>
</organism>
<protein>
    <submittedName>
        <fullName evidence="1">Uncharacterized protein</fullName>
    </submittedName>
</protein>
<evidence type="ECO:0000313" key="2">
    <source>
        <dbReference type="Proteomes" id="UP000029665"/>
    </source>
</evidence>
<dbReference type="OrthoDB" id="3349961at2759"/>
<accession>A0A060SE05</accession>
<reference evidence="1" key="1">
    <citation type="submission" date="2014-01" db="EMBL/GenBank/DDBJ databases">
        <title>The genome of the white-rot fungus Pycnoporus cinnabarinus: a basidiomycete model with a versatile arsenal for lignocellulosic biomass breakdown.</title>
        <authorList>
            <person name="Levasseur A."/>
            <person name="Lomascolo A."/>
            <person name="Ruiz-Duenas F.J."/>
            <person name="Uzan E."/>
            <person name="Piumi F."/>
            <person name="Kues U."/>
            <person name="Ram A.F.J."/>
            <person name="Murat C."/>
            <person name="Haon M."/>
            <person name="Benoit I."/>
            <person name="Arfi Y."/>
            <person name="Chevret D."/>
            <person name="Drula E."/>
            <person name="Kwon M.J."/>
            <person name="Gouret P."/>
            <person name="Lesage-Meessen L."/>
            <person name="Lombard V."/>
            <person name="Mariette J."/>
            <person name="Noirot C."/>
            <person name="Park J."/>
            <person name="Patyshakuliyeva A."/>
            <person name="Wieneger R.A.B."/>
            <person name="Wosten H.A.B."/>
            <person name="Martin F."/>
            <person name="Coutinho P.M."/>
            <person name="de Vries R."/>
            <person name="Martinez A.T."/>
            <person name="Klopp C."/>
            <person name="Pontarotti P."/>
            <person name="Henrissat B."/>
            <person name="Record E."/>
        </authorList>
    </citation>
    <scope>NUCLEOTIDE SEQUENCE [LARGE SCALE GENOMIC DNA]</scope>
    <source>
        <strain evidence="1">BRFM137</strain>
    </source>
</reference>
<dbReference type="HOGENOM" id="CLU_141768_1_0_1"/>
<dbReference type="EMBL" id="CCBP010000112">
    <property type="protein sequence ID" value="CDO72436.1"/>
    <property type="molecule type" value="Genomic_DNA"/>
</dbReference>
<comment type="caution">
    <text evidence="1">The sequence shown here is derived from an EMBL/GenBank/DDBJ whole genome shotgun (WGS) entry which is preliminary data.</text>
</comment>
<dbReference type="AlphaFoldDB" id="A0A060SE05"/>
<sequence>MRLFHQDTEAWEVVDSKAVEPVSMYDEDELQELQVARVHDTTMHRTYMFDLKHAADLPNAIVFARNKLLQEAAEKEYNIFLTEG</sequence>
<gene>
    <name evidence="1" type="ORF">BN946_scf184977.g136</name>
</gene>
<proteinExistence type="predicted"/>
<dbReference type="Proteomes" id="UP000029665">
    <property type="component" value="Unassembled WGS sequence"/>
</dbReference>
<dbReference type="OMA" id="KETPWEV"/>
<keyword evidence="2" id="KW-1185">Reference proteome</keyword>